<dbReference type="Proteomes" id="UP000321490">
    <property type="component" value="Unassembled WGS sequence"/>
</dbReference>
<name>A0A562ILM0_9ACTN</name>
<protein>
    <submittedName>
        <fullName evidence="3">ABC-2 type transport system permease protein</fullName>
    </submittedName>
</protein>
<comment type="caution">
    <text evidence="3">The sequence shown here is derived from an EMBL/GenBank/DDBJ whole genome shotgun (WGS) entry which is preliminary data.</text>
</comment>
<evidence type="ECO:0000256" key="1">
    <source>
        <dbReference type="SAM" id="MobiDB-lite"/>
    </source>
</evidence>
<feature type="transmembrane region" description="Helical" evidence="2">
    <location>
        <begin position="64"/>
        <end position="85"/>
    </location>
</feature>
<feature type="transmembrane region" description="Helical" evidence="2">
    <location>
        <begin position="100"/>
        <end position="121"/>
    </location>
</feature>
<dbReference type="RefSeq" id="WP_228394900.1">
    <property type="nucleotide sequence ID" value="NZ_JABGDC010000013.1"/>
</dbReference>
<keyword evidence="2" id="KW-0812">Transmembrane</keyword>
<sequence length="297" mass="30558">MSQTVTTSTVTDRPPTDGTSTDRTSIDRVSLDPDRHVPGRRDPGLGAALHAEWLKFWSVRSTRWSLGLLFVLGAGLTTLVCWAAAADLASGEAGESPASFLTWGLLFSQLTAIALGTLVVTSEYGTGMIRATITAVPHRGRVVLAKVLVLAGVLFVAGVVTAFVGYLGGNAFLDREGIGMALSDDGVLRALLGNGLYLAGLGVLALGAGFLIRNTGAALTVGIALVLIVGNLAYALPGTWGEWVAKLMPGNAGGAVAQVVPFTGGASLAPWTGFAVFAAEALAVLLAGYVVLRRRDA</sequence>
<keyword evidence="2" id="KW-1133">Transmembrane helix</keyword>
<proteinExistence type="predicted"/>
<feature type="compositionally biased region" description="Basic and acidic residues" evidence="1">
    <location>
        <begin position="24"/>
        <end position="41"/>
    </location>
</feature>
<feature type="transmembrane region" description="Helical" evidence="2">
    <location>
        <begin position="142"/>
        <end position="167"/>
    </location>
</feature>
<dbReference type="AlphaFoldDB" id="A0A562ILM0"/>
<evidence type="ECO:0000256" key="2">
    <source>
        <dbReference type="SAM" id="Phobius"/>
    </source>
</evidence>
<gene>
    <name evidence="3" type="ORF">JD78_00224</name>
</gene>
<feature type="transmembrane region" description="Helical" evidence="2">
    <location>
        <begin position="271"/>
        <end position="292"/>
    </location>
</feature>
<evidence type="ECO:0000313" key="3">
    <source>
        <dbReference type="EMBL" id="TWH71726.1"/>
    </source>
</evidence>
<reference evidence="3 4" key="1">
    <citation type="submission" date="2019-07" db="EMBL/GenBank/DDBJ databases">
        <title>R&amp;d 2014.</title>
        <authorList>
            <person name="Klenk H.-P."/>
        </authorList>
    </citation>
    <scope>NUCLEOTIDE SEQUENCE [LARGE SCALE GENOMIC DNA]</scope>
    <source>
        <strain evidence="3 4">DSM 45764</strain>
    </source>
</reference>
<feature type="transmembrane region" description="Helical" evidence="2">
    <location>
        <begin position="187"/>
        <end position="211"/>
    </location>
</feature>
<keyword evidence="4" id="KW-1185">Reference proteome</keyword>
<feature type="transmembrane region" description="Helical" evidence="2">
    <location>
        <begin position="218"/>
        <end position="236"/>
    </location>
</feature>
<feature type="region of interest" description="Disordered" evidence="1">
    <location>
        <begin position="1"/>
        <end position="41"/>
    </location>
</feature>
<dbReference type="EMBL" id="VLKF01000001">
    <property type="protein sequence ID" value="TWH71726.1"/>
    <property type="molecule type" value="Genomic_DNA"/>
</dbReference>
<organism evidence="3 4">
    <name type="scientific">Modestobacter roseus</name>
    <dbReference type="NCBI Taxonomy" id="1181884"/>
    <lineage>
        <taxon>Bacteria</taxon>
        <taxon>Bacillati</taxon>
        <taxon>Actinomycetota</taxon>
        <taxon>Actinomycetes</taxon>
        <taxon>Geodermatophilales</taxon>
        <taxon>Geodermatophilaceae</taxon>
        <taxon>Modestobacter</taxon>
    </lineage>
</organism>
<evidence type="ECO:0000313" key="4">
    <source>
        <dbReference type="Proteomes" id="UP000321490"/>
    </source>
</evidence>
<keyword evidence="2" id="KW-0472">Membrane</keyword>
<accession>A0A562ILM0</accession>
<feature type="compositionally biased region" description="Polar residues" evidence="1">
    <location>
        <begin position="1"/>
        <end position="23"/>
    </location>
</feature>